<keyword evidence="1" id="KW-1133">Transmembrane helix</keyword>
<organism evidence="3 4">
    <name type="scientific">Parerythrobacter jejuensis</name>
    <dbReference type="NCBI Taxonomy" id="795812"/>
    <lineage>
        <taxon>Bacteria</taxon>
        <taxon>Pseudomonadati</taxon>
        <taxon>Pseudomonadota</taxon>
        <taxon>Alphaproteobacteria</taxon>
        <taxon>Sphingomonadales</taxon>
        <taxon>Erythrobacteraceae</taxon>
        <taxon>Parerythrobacter</taxon>
    </lineage>
</organism>
<gene>
    <name evidence="3" type="ORF">GRI94_13155</name>
</gene>
<keyword evidence="2" id="KW-0732">Signal</keyword>
<feature type="transmembrane region" description="Helical" evidence="1">
    <location>
        <begin position="45"/>
        <end position="64"/>
    </location>
</feature>
<dbReference type="RefSeq" id="WP_160780082.1">
    <property type="nucleotide sequence ID" value="NZ_BAAAZF010000001.1"/>
</dbReference>
<sequence length="72" mass="6794">MKLRNVLSGAAALSLLAAPVVSSAAPALARASAPVEGEELGGDNVIIGILVVAAAVAGVIIAAGSDNDSVSA</sequence>
<evidence type="ECO:0000256" key="1">
    <source>
        <dbReference type="SAM" id="Phobius"/>
    </source>
</evidence>
<evidence type="ECO:0000313" key="3">
    <source>
        <dbReference type="EMBL" id="MXP32772.1"/>
    </source>
</evidence>
<keyword evidence="4" id="KW-1185">Reference proteome</keyword>
<evidence type="ECO:0000313" key="4">
    <source>
        <dbReference type="Proteomes" id="UP000446786"/>
    </source>
</evidence>
<keyword evidence="1" id="KW-0812">Transmembrane</keyword>
<feature type="chain" id="PRO_5032599367" description="Ferrochelatase" evidence="2">
    <location>
        <begin position="25"/>
        <end position="72"/>
    </location>
</feature>
<accession>A0A845APK1</accession>
<reference evidence="3 4" key="1">
    <citation type="submission" date="2019-12" db="EMBL/GenBank/DDBJ databases">
        <title>Genomic-based taxomic classification of the family Erythrobacteraceae.</title>
        <authorList>
            <person name="Xu L."/>
        </authorList>
    </citation>
    <scope>NUCLEOTIDE SEQUENCE [LARGE SCALE GENOMIC DNA]</scope>
    <source>
        <strain evidence="3 4">JCM 16677</strain>
    </source>
</reference>
<protein>
    <recommendedName>
        <fullName evidence="5">Ferrochelatase</fullName>
    </recommendedName>
</protein>
<keyword evidence="1" id="KW-0472">Membrane</keyword>
<name>A0A845APK1_9SPHN</name>
<dbReference type="EMBL" id="WTYE01000001">
    <property type="protein sequence ID" value="MXP32772.1"/>
    <property type="molecule type" value="Genomic_DNA"/>
</dbReference>
<feature type="signal peptide" evidence="2">
    <location>
        <begin position="1"/>
        <end position="24"/>
    </location>
</feature>
<proteinExistence type="predicted"/>
<comment type="caution">
    <text evidence="3">The sequence shown here is derived from an EMBL/GenBank/DDBJ whole genome shotgun (WGS) entry which is preliminary data.</text>
</comment>
<dbReference type="Proteomes" id="UP000446786">
    <property type="component" value="Unassembled WGS sequence"/>
</dbReference>
<dbReference type="AlphaFoldDB" id="A0A845APK1"/>
<evidence type="ECO:0000256" key="2">
    <source>
        <dbReference type="SAM" id="SignalP"/>
    </source>
</evidence>
<evidence type="ECO:0008006" key="5">
    <source>
        <dbReference type="Google" id="ProtNLM"/>
    </source>
</evidence>